<dbReference type="AlphaFoldDB" id="A0A2X3JD95"/>
<evidence type="ECO:0000313" key="2">
    <source>
        <dbReference type="EMBL" id="SQC92964.1"/>
    </source>
</evidence>
<reference evidence="2 3" key="1">
    <citation type="submission" date="2018-06" db="EMBL/GenBank/DDBJ databases">
        <authorList>
            <consortium name="Pathogen Informatics"/>
            <person name="Doyle S."/>
        </authorList>
    </citation>
    <scope>NUCLEOTIDE SEQUENCE [LARGE SCALE GENOMIC DNA]</scope>
    <source>
        <strain evidence="2 3">NCTC12120</strain>
    </source>
</reference>
<feature type="domain" description="AstE/AspA barrel-sandwich hybrid" evidence="1">
    <location>
        <begin position="7"/>
        <end position="53"/>
    </location>
</feature>
<evidence type="ECO:0000259" key="1">
    <source>
        <dbReference type="Pfam" id="PF04952"/>
    </source>
</evidence>
<keyword evidence="2" id="KW-0378">Hydrolase</keyword>
<sequence length="68" mass="7973">MEGEPLRYRVAQQITRQSQKFVLHMSGQTQNFTAFSKGTLLAEDGEKRYVVAARKSTFYSPTRMWRWA</sequence>
<dbReference type="SUPFAM" id="SSF53187">
    <property type="entry name" value="Zn-dependent exopeptidases"/>
    <property type="match status" value="1"/>
</dbReference>
<organism evidence="2 3">
    <name type="scientific">Cedecea neteri</name>
    <dbReference type="NCBI Taxonomy" id="158822"/>
    <lineage>
        <taxon>Bacteria</taxon>
        <taxon>Pseudomonadati</taxon>
        <taxon>Pseudomonadota</taxon>
        <taxon>Gammaproteobacteria</taxon>
        <taxon>Enterobacterales</taxon>
        <taxon>Enterobacteriaceae</taxon>
        <taxon>Cedecea</taxon>
    </lineage>
</organism>
<proteinExistence type="predicted"/>
<dbReference type="GO" id="GO:0009017">
    <property type="term" value="F:succinylglutamate desuccinylase activity"/>
    <property type="evidence" value="ECO:0007669"/>
    <property type="project" value="UniProtKB-EC"/>
</dbReference>
<protein>
    <submittedName>
        <fullName evidence="2">Succinylglutamate desuccinylase</fullName>
        <ecNumber evidence="2">3.5.1.96</ecNumber>
    </submittedName>
</protein>
<evidence type="ECO:0000313" key="3">
    <source>
        <dbReference type="Proteomes" id="UP000251197"/>
    </source>
</evidence>
<dbReference type="Proteomes" id="UP000251197">
    <property type="component" value="Unassembled WGS sequence"/>
</dbReference>
<dbReference type="Gene3D" id="2.40.50.630">
    <property type="match status" value="1"/>
</dbReference>
<dbReference type="Pfam" id="PF04952">
    <property type="entry name" value="AstE_AspA_hybrid"/>
    <property type="match status" value="1"/>
</dbReference>
<dbReference type="InterPro" id="IPR007036">
    <property type="entry name" value="Aste_AspA_hybrid_dom"/>
</dbReference>
<name>A0A2X3JD95_9ENTR</name>
<dbReference type="EC" id="3.5.1.96" evidence="2"/>
<accession>A0A2X3JD95</accession>
<gene>
    <name evidence="2" type="primary">astE_2</name>
    <name evidence="2" type="ORF">NCTC12120_06072</name>
</gene>
<dbReference type="EMBL" id="UAVU01000010">
    <property type="protein sequence ID" value="SQC92964.1"/>
    <property type="molecule type" value="Genomic_DNA"/>
</dbReference>